<dbReference type="HOGENOM" id="CLU_000445_92_1_9"/>
<protein>
    <submittedName>
        <fullName evidence="3">Uncharacterized protein</fullName>
    </submittedName>
</protein>
<dbReference type="OrthoDB" id="9759601at2"/>
<dbReference type="Pfam" id="PF13487">
    <property type="entry name" value="HD_5"/>
    <property type="match status" value="1"/>
</dbReference>
<dbReference type="InterPro" id="IPR006674">
    <property type="entry name" value="HD_domain"/>
</dbReference>
<dbReference type="PROSITE" id="PS51831">
    <property type="entry name" value="HD"/>
    <property type="match status" value="1"/>
</dbReference>
<evidence type="ECO:0000259" key="2">
    <source>
        <dbReference type="PROSITE" id="PS51832"/>
    </source>
</evidence>
<accession>E7GAV8</accession>
<dbReference type="AlphaFoldDB" id="E7GAV8"/>
<feature type="domain" description="HD" evidence="1">
    <location>
        <begin position="131"/>
        <end position="251"/>
    </location>
</feature>
<dbReference type="PANTHER" id="PTHR43155">
    <property type="entry name" value="CYCLIC DI-GMP PHOSPHODIESTERASE PA4108-RELATED"/>
    <property type="match status" value="1"/>
</dbReference>
<sequence>MQMSEFQVIPNPIFHDTNKTVEELFSNNSLQFAYYEVNPDRMMGFTAETEDVTIIIYVISGSVYITTPDGKIKVSSHTSIVLDNIQHTYMLVANEVSQLLVFTNTEKVQHIDAANVFRKIINEIEQKDIYTIGHSHRVRKYSSAIALALDPAYDIIPLATAAGLHDVGKIKVPKEILQKPGKLTQEEYQIIKKHPIDTYELLKEYFEEDIAKMASLHHERLDGSGYPYGLKGEEISLDVRIIAVADAFDAMTSHRNYHKDMTYLEAVNELENLPEQYDKKITAILKQLVNDGSLFNI</sequence>
<evidence type="ECO:0000259" key="1">
    <source>
        <dbReference type="PROSITE" id="PS51831"/>
    </source>
</evidence>
<evidence type="ECO:0000313" key="3">
    <source>
        <dbReference type="EMBL" id="EFW04774.1"/>
    </source>
</evidence>
<organism evidence="3 4">
    <name type="scientific">Coprobacillus cateniformis</name>
    <dbReference type="NCBI Taxonomy" id="100884"/>
    <lineage>
        <taxon>Bacteria</taxon>
        <taxon>Bacillati</taxon>
        <taxon>Bacillota</taxon>
        <taxon>Erysipelotrichia</taxon>
        <taxon>Erysipelotrichales</taxon>
        <taxon>Coprobacillaceae</taxon>
        <taxon>Coprobacillus</taxon>
    </lineage>
</organism>
<dbReference type="SMART" id="SM00471">
    <property type="entry name" value="HDc"/>
    <property type="match status" value="1"/>
</dbReference>
<dbReference type="InterPro" id="IPR003607">
    <property type="entry name" value="HD/PDEase_dom"/>
</dbReference>
<dbReference type="Gene3D" id="1.10.3210.10">
    <property type="entry name" value="Hypothetical protein af1432"/>
    <property type="match status" value="1"/>
</dbReference>
<dbReference type="InterPro" id="IPR011051">
    <property type="entry name" value="RmlC_Cupin_sf"/>
</dbReference>
<comment type="caution">
    <text evidence="3">The sequence shown here is derived from an EMBL/GenBank/DDBJ whole genome shotgun (WGS) entry which is preliminary data.</text>
</comment>
<evidence type="ECO:0000313" key="4">
    <source>
        <dbReference type="Proteomes" id="UP000003157"/>
    </source>
</evidence>
<dbReference type="STRING" id="100884.GCA_000269565_01995"/>
<gene>
    <name evidence="3" type="ORF">HMPREF9488_01898</name>
</gene>
<dbReference type="PROSITE" id="PS51832">
    <property type="entry name" value="HD_GYP"/>
    <property type="match status" value="1"/>
</dbReference>
<dbReference type="SUPFAM" id="SSF51182">
    <property type="entry name" value="RmlC-like cupins"/>
    <property type="match status" value="1"/>
</dbReference>
<name>E7GAV8_9FIRM</name>
<dbReference type="EMBL" id="ADKX01000033">
    <property type="protein sequence ID" value="EFW04774.1"/>
    <property type="molecule type" value="Genomic_DNA"/>
</dbReference>
<dbReference type="InterPro" id="IPR037522">
    <property type="entry name" value="HD_GYP_dom"/>
</dbReference>
<reference evidence="3 4" key="1">
    <citation type="submission" date="2010-12" db="EMBL/GenBank/DDBJ databases">
        <title>The Genome Sequence of Coprobacillus sp. strain 29_1.</title>
        <authorList>
            <consortium name="The Broad Institute Genome Sequencing Platform"/>
            <person name="Earl A."/>
            <person name="Ward D."/>
            <person name="Feldgarden M."/>
            <person name="Gevers D."/>
            <person name="Daigneault M."/>
            <person name="Sibley C.D."/>
            <person name="White A."/>
            <person name="Strauss J."/>
            <person name="Allen-Vercoe E."/>
            <person name="Young S.K."/>
            <person name="Zeng Q."/>
            <person name="Gargeya S."/>
            <person name="Fitzgerald M."/>
            <person name="Haas B."/>
            <person name="Abouelleil A."/>
            <person name="Alvarado L."/>
            <person name="Arachchi H.M."/>
            <person name="Berlin A."/>
            <person name="Brown A."/>
            <person name="Chapman S.B."/>
            <person name="Chen Z."/>
            <person name="Dunbar C."/>
            <person name="Freedman E."/>
            <person name="Gearin G."/>
            <person name="Gellesch M."/>
            <person name="Goldberg J."/>
            <person name="Griggs A."/>
            <person name="Gujja S."/>
            <person name="Heilman E."/>
            <person name="Heiman D."/>
            <person name="Howarth C."/>
            <person name="Larson L."/>
            <person name="Lui A."/>
            <person name="MacDonald P.J.P."/>
            <person name="Mehta T."/>
            <person name="Montmayeur A."/>
            <person name="Murphy C."/>
            <person name="Neiman D."/>
            <person name="Pearson M."/>
            <person name="Priest M."/>
            <person name="Roberts A."/>
            <person name="Saif S."/>
            <person name="Shea T."/>
            <person name="Shenoy N."/>
            <person name="Sisk P."/>
            <person name="Stolte C."/>
            <person name="Sykes S."/>
            <person name="White J."/>
            <person name="Yandava C."/>
            <person name="Nusbaum C."/>
            <person name="Birren B."/>
        </authorList>
    </citation>
    <scope>NUCLEOTIDE SEQUENCE [LARGE SCALE GENOMIC DNA]</scope>
    <source>
        <strain evidence="3 4">29_1</strain>
    </source>
</reference>
<dbReference type="eggNOG" id="COG2206">
    <property type="taxonomic scope" value="Bacteria"/>
</dbReference>
<dbReference type="Proteomes" id="UP000003157">
    <property type="component" value="Unassembled WGS sequence"/>
</dbReference>
<keyword evidence="4" id="KW-1185">Reference proteome</keyword>
<dbReference type="SUPFAM" id="SSF109604">
    <property type="entry name" value="HD-domain/PDEase-like"/>
    <property type="match status" value="1"/>
</dbReference>
<feature type="domain" description="HD-GYP" evidence="2">
    <location>
        <begin position="109"/>
        <end position="297"/>
    </location>
</feature>
<proteinExistence type="predicted"/>
<dbReference type="CDD" id="cd00077">
    <property type="entry name" value="HDc"/>
    <property type="match status" value="1"/>
</dbReference>